<dbReference type="EMBL" id="AGDV01000021">
    <property type="protein sequence ID" value="EMB30765.1"/>
    <property type="molecule type" value="Genomic_DNA"/>
</dbReference>
<organism evidence="2">
    <name type="scientific">Treponema denticola H-22</name>
    <dbReference type="NCBI Taxonomy" id="999432"/>
    <lineage>
        <taxon>Bacteria</taxon>
        <taxon>Pseudomonadati</taxon>
        <taxon>Spirochaetota</taxon>
        <taxon>Spirochaetia</taxon>
        <taxon>Spirochaetales</taxon>
        <taxon>Treponemataceae</taxon>
        <taxon>Treponema</taxon>
    </lineage>
</organism>
<dbReference type="HOGENOM" id="CLU_894126_0_0_12"/>
<evidence type="ECO:0000313" key="2">
    <source>
        <dbReference type="EMBL" id="EMB30765.1"/>
    </source>
</evidence>
<dbReference type="RefSeq" id="WP_002670623.1">
    <property type="nucleotide sequence ID" value="NZ_CM001795.1"/>
</dbReference>
<comment type="caution">
    <text evidence="2">The sequence shown here is derived from an EMBL/GenBank/DDBJ whole genome shotgun (WGS) entry which is preliminary data.</text>
</comment>
<dbReference type="AlphaFoldDB" id="A0A0E2E1Y1"/>
<gene>
    <name evidence="2" type="ORF">HMPREF9726_02450</name>
</gene>
<proteinExistence type="predicted"/>
<accession>A0A0E2E1Y1</accession>
<protein>
    <recommendedName>
        <fullName evidence="3">DUF4878 domain-containing protein</fullName>
    </recommendedName>
</protein>
<dbReference type="Proteomes" id="UP000011705">
    <property type="component" value="Chromosome"/>
</dbReference>
<feature type="chain" id="PRO_5005432307" description="DUF4878 domain-containing protein" evidence="1">
    <location>
        <begin position="20"/>
        <end position="324"/>
    </location>
</feature>
<dbReference type="PATRIC" id="fig|999432.5.peg.2544"/>
<reference evidence="2" key="1">
    <citation type="submission" date="2012-01" db="EMBL/GenBank/DDBJ databases">
        <title>The Genome Sequence of Treponema denticola H-22.</title>
        <authorList>
            <consortium name="The Broad Institute Genome Sequencing Platform"/>
            <person name="Earl A."/>
            <person name="Ward D."/>
            <person name="Feldgarden M."/>
            <person name="Gevers D."/>
            <person name="Blanton J.M."/>
            <person name="Fenno C.J."/>
            <person name="Baranova O.V."/>
            <person name="Mathney J."/>
            <person name="Dewhirst F.E."/>
            <person name="Izard J."/>
            <person name="Young S.K."/>
            <person name="Zeng Q."/>
            <person name="Gargeya S."/>
            <person name="Fitzgerald M."/>
            <person name="Haas B."/>
            <person name="Abouelleil A."/>
            <person name="Alvarado L."/>
            <person name="Arachchi H.M."/>
            <person name="Berlin A."/>
            <person name="Chapman S.B."/>
            <person name="Gearin G."/>
            <person name="Goldberg J."/>
            <person name="Griggs A."/>
            <person name="Gujja S."/>
            <person name="Hansen M."/>
            <person name="Heiman D."/>
            <person name="Howarth C."/>
            <person name="Larimer J."/>
            <person name="Lui A."/>
            <person name="MacDonald P.J.P."/>
            <person name="McCowen C."/>
            <person name="Montmayeur A."/>
            <person name="Murphy C."/>
            <person name="Neiman D."/>
            <person name="Pearson M."/>
            <person name="Priest M."/>
            <person name="Roberts A."/>
            <person name="Saif S."/>
            <person name="Shea T."/>
            <person name="Sisk P."/>
            <person name="Stolte C."/>
            <person name="Sykes S."/>
            <person name="Wortman J."/>
            <person name="Nusbaum C."/>
            <person name="Birren B."/>
        </authorList>
    </citation>
    <scope>NUCLEOTIDE SEQUENCE [LARGE SCALE GENOMIC DNA]</scope>
    <source>
        <strain evidence="2">H-22</strain>
    </source>
</reference>
<dbReference type="GeneID" id="2739101"/>
<name>A0A0E2E1Y1_TREDN</name>
<evidence type="ECO:0008006" key="3">
    <source>
        <dbReference type="Google" id="ProtNLM"/>
    </source>
</evidence>
<evidence type="ECO:0000256" key="1">
    <source>
        <dbReference type="SAM" id="SignalP"/>
    </source>
</evidence>
<keyword evidence="1" id="KW-0732">Signal</keyword>
<feature type="signal peptide" evidence="1">
    <location>
        <begin position="1"/>
        <end position="19"/>
    </location>
</feature>
<sequence length="324" mass="37796">MKKILISIFCIIQSLFIFAQNMTESVSKADVSIRFYDRRVYYPGSGASEPIFVQISITNNKSETLRFKLADDRSFSIDFGIINSKNRQLQHTAEWMRKRNTNRQIYFREITLEPGETYSFIENIKDYIEINEPGIFLVNSLFFPELKRYSDNSEAHVISNKLSLEIKPAPSAAALGSLPVSPLSGEILQAKPIPPDQVISYLLTARQKSLWEQFFLYMDLEKMISRDPSRNRRFKAESEAGRMEMVEVYKHELSQERVDKDIAVIPVEFKIEHTGYTDTKAEVKVIEWFEYSNFREKKRFTYFLASKDGIWTVYDYIVENLGTE</sequence>